<dbReference type="RefSeq" id="WP_149811081.1">
    <property type="nucleotide sequence ID" value="NZ_VUKA01000001.1"/>
</dbReference>
<evidence type="ECO:0000313" key="2">
    <source>
        <dbReference type="EMBL" id="KAA2215128.1"/>
    </source>
</evidence>
<name>A0A5B2TMJ8_9PROT</name>
<gene>
    <name evidence="2" type="ORF">F0Q34_05555</name>
</gene>
<proteinExistence type="predicted"/>
<comment type="caution">
    <text evidence="2">The sequence shown here is derived from an EMBL/GenBank/DDBJ whole genome shotgun (WGS) entry which is preliminary data.</text>
</comment>
<dbReference type="InterPro" id="IPR025263">
    <property type="entry name" value="YhdP_central"/>
</dbReference>
<protein>
    <submittedName>
        <fullName evidence="2">DUF3971 domain-containing protein</fullName>
    </submittedName>
</protein>
<feature type="domain" description="YhdP central" evidence="1">
    <location>
        <begin position="375"/>
        <end position="747"/>
    </location>
</feature>
<keyword evidence="3" id="KW-1185">Reference proteome</keyword>
<evidence type="ECO:0000313" key="3">
    <source>
        <dbReference type="Proteomes" id="UP000322110"/>
    </source>
</evidence>
<accession>A0A5B2TMJ8</accession>
<organism evidence="2 3">
    <name type="scientific">Teichococcus oryzae</name>
    <dbReference type="NCBI Taxonomy" id="1608942"/>
    <lineage>
        <taxon>Bacteria</taxon>
        <taxon>Pseudomonadati</taxon>
        <taxon>Pseudomonadota</taxon>
        <taxon>Alphaproteobacteria</taxon>
        <taxon>Acetobacterales</taxon>
        <taxon>Roseomonadaceae</taxon>
        <taxon>Roseomonas</taxon>
    </lineage>
</organism>
<dbReference type="EMBL" id="VUKA01000001">
    <property type="protein sequence ID" value="KAA2215128.1"/>
    <property type="molecule type" value="Genomic_DNA"/>
</dbReference>
<dbReference type="OrthoDB" id="7161641at2"/>
<sequence length="1062" mass="112452">MRGVRGQALRLGRLLARLALGCGLVAGLALLALAWRLSHGPLEMPLLVTLLHRSGAVESLAPGLEVRSISLAWNGFHDGDASPLELRVAGLQLRDEAGAVRQELPDAAVHLSSGWLLRGRIAPLTVRLRGPNVVLERGQDGQIGMALGRLSDPTPPTKPAGEDNILADIFGAGRSSSPLASLIDLTLDDGTLTILDRQLGMTWRMEQVSLTLRRRPDNTVIDGWGHGQLRLPGAGPDLPVFLKGQLSGGGAVMEGSLSIPSLQPERLAGLMPALAPVALLDAPVGIELAARFDGRQPDALPQLNLSLDVGRGTLNLNGHRVALERLDLQAAGTPQALRLSQLRAVLGGASPMPGASRTVGPTLVAEGEAALTSGSWRMRLGLRLSKVEAAQLNDVWPAEIAPGARRWLVQNVTAGALDNGHFTLRAEAAEDLSGLRLTDLDGSLRLTGGVVHWLRPIAPLEGISASARFGLKEILVQVAAARQAGTAMTSPEATIRFFDLDTNQEQVEIDAKLQGPIPDAVTLIQHPRLRLFEKRPLQLTEPGGQLEGRLQLAFPLKEDIPAEVFKVQFQARLNQLRLADVVMGKTLDRGTAEMSVDNARLKATGRAQLSGIPTNLTLEMDFRPGPASQVVERVQATARPDAARIAEFGLDLKGMVSGPVGVQVIMEKRRDGQAKVDLAGDLRDSLMELSALAWRKQPGIAATAQGQLEIAGDQLQSVSSFQIRAPQLAVNGRASFAPGSKLDRVELQDVRIFAGRFSGEAWPPSNEVGSWRLRASGRVLDLGPLMAASDGDDAASDDSSGAALALDGHFDTVLLGEGRSLSSVQGRALTDRRGIFREARLSGTTGEQGGFDLSIVPRGAGRDLRLNAADAGALLRAFDLLRQVEGGRLKLEAHWSGNAPGAPLNGTADMSDFRFQDAAAAGKLLQALTVYGVFDAVRGPGLAFSRMVAPFTLTPATLNVENARAFSSSLGVTAKGVILRRQRSMDLQGTIVPAYALNSLLGYIPLLGRLFSPEQGGGLFAATWRMQGALADPAVSINPLAALTPGFLRGVFGDAPAGEARP</sequence>
<dbReference type="AlphaFoldDB" id="A0A5B2TMJ8"/>
<reference evidence="2 3" key="1">
    <citation type="journal article" date="2015" name="Int. J. Syst. Evol. Microbiol.">
        <title>Roseomonas oryzae sp. nov., isolated from paddy rhizosphere soil.</title>
        <authorList>
            <person name="Ramaprasad E.V."/>
            <person name="Sasikala Ch."/>
            <person name="Ramana Ch.V."/>
        </authorList>
    </citation>
    <scope>NUCLEOTIDE SEQUENCE [LARGE SCALE GENOMIC DNA]</scope>
    <source>
        <strain evidence="2 3">KCTC 42542</strain>
    </source>
</reference>
<evidence type="ECO:0000259" key="1">
    <source>
        <dbReference type="Pfam" id="PF13116"/>
    </source>
</evidence>
<dbReference type="Pfam" id="PF13116">
    <property type="entry name" value="YhdP"/>
    <property type="match status" value="1"/>
</dbReference>
<dbReference type="Proteomes" id="UP000322110">
    <property type="component" value="Unassembled WGS sequence"/>
</dbReference>